<accession>A0AAW1IXQ8</accession>
<comment type="caution">
    <text evidence="1">The sequence shown here is derived from an EMBL/GenBank/DDBJ whole genome shotgun (WGS) entry which is preliminary data.</text>
</comment>
<name>A0AAW1IXQ8_POPJA</name>
<dbReference type="Proteomes" id="UP001458880">
    <property type="component" value="Unassembled WGS sequence"/>
</dbReference>
<keyword evidence="2" id="KW-1185">Reference proteome</keyword>
<proteinExistence type="predicted"/>
<reference evidence="1 2" key="1">
    <citation type="journal article" date="2024" name="BMC Genomics">
        <title>De novo assembly and annotation of Popillia japonica's genome with initial clues to its potential as an invasive pest.</title>
        <authorList>
            <person name="Cucini C."/>
            <person name="Boschi S."/>
            <person name="Funari R."/>
            <person name="Cardaioli E."/>
            <person name="Iannotti N."/>
            <person name="Marturano G."/>
            <person name="Paoli F."/>
            <person name="Bruttini M."/>
            <person name="Carapelli A."/>
            <person name="Frati F."/>
            <person name="Nardi F."/>
        </authorList>
    </citation>
    <scope>NUCLEOTIDE SEQUENCE [LARGE SCALE GENOMIC DNA]</scope>
    <source>
        <strain evidence="1">DMR45628</strain>
    </source>
</reference>
<dbReference type="EMBL" id="JASPKY010000503">
    <property type="protein sequence ID" value="KAK9694729.1"/>
    <property type="molecule type" value="Genomic_DNA"/>
</dbReference>
<organism evidence="1 2">
    <name type="scientific">Popillia japonica</name>
    <name type="common">Japanese beetle</name>
    <dbReference type="NCBI Taxonomy" id="7064"/>
    <lineage>
        <taxon>Eukaryota</taxon>
        <taxon>Metazoa</taxon>
        <taxon>Ecdysozoa</taxon>
        <taxon>Arthropoda</taxon>
        <taxon>Hexapoda</taxon>
        <taxon>Insecta</taxon>
        <taxon>Pterygota</taxon>
        <taxon>Neoptera</taxon>
        <taxon>Endopterygota</taxon>
        <taxon>Coleoptera</taxon>
        <taxon>Polyphaga</taxon>
        <taxon>Scarabaeiformia</taxon>
        <taxon>Scarabaeidae</taxon>
        <taxon>Rutelinae</taxon>
        <taxon>Popillia</taxon>
    </lineage>
</organism>
<gene>
    <name evidence="1" type="ORF">QE152_g33324</name>
</gene>
<dbReference type="AlphaFoldDB" id="A0AAW1IXQ8"/>
<sequence length="103" mass="11801">MLASKYMDSGATEPSWIPNLSTLTVIQHEIALQNRRDRNPVLSICQMKVDPSMKGAIQNIGLDPFLFIFRQIANYMYIAIIVKEDTPEYVLTQWEVLSAKLKK</sequence>
<evidence type="ECO:0000313" key="1">
    <source>
        <dbReference type="EMBL" id="KAK9694729.1"/>
    </source>
</evidence>
<protein>
    <submittedName>
        <fullName evidence="1">Uncharacterized protein</fullName>
    </submittedName>
</protein>
<evidence type="ECO:0000313" key="2">
    <source>
        <dbReference type="Proteomes" id="UP001458880"/>
    </source>
</evidence>